<evidence type="ECO:0000256" key="6">
    <source>
        <dbReference type="PROSITE-ProRule" id="PRU10141"/>
    </source>
</evidence>
<dbReference type="OrthoDB" id="4062651at2759"/>
<dbReference type="FunFam" id="1.10.510.10:FF:000142">
    <property type="entry name" value="Octicosapeptide/phox/Bem1p domain kinase superfamily protein"/>
    <property type="match status" value="1"/>
</dbReference>
<dbReference type="PROSITE" id="PS00107">
    <property type="entry name" value="PROTEIN_KINASE_ATP"/>
    <property type="match status" value="1"/>
</dbReference>
<reference evidence="9 10" key="1">
    <citation type="journal article" date="2014" name="PLoS ONE">
        <title>Global Analysis of Gene Expression Profiles in Physic Nut (Jatropha curcas L.) Seedlings Exposed to Salt Stress.</title>
        <authorList>
            <person name="Zhang L."/>
            <person name="Zhang C."/>
            <person name="Wu P."/>
            <person name="Chen Y."/>
            <person name="Li M."/>
            <person name="Jiang H."/>
            <person name="Wu G."/>
        </authorList>
    </citation>
    <scope>NUCLEOTIDE SEQUENCE [LARGE SCALE GENOMIC DNA]</scope>
    <source>
        <strain evidence="10">cv. GZQX0401</strain>
        <tissue evidence="9">Young leaves</tissue>
    </source>
</reference>
<dbReference type="EMBL" id="KK914893">
    <property type="protein sequence ID" value="KDP26414.1"/>
    <property type="molecule type" value="Genomic_DNA"/>
</dbReference>
<keyword evidence="5 6" id="KW-0067">ATP-binding</keyword>
<feature type="binding site" evidence="6">
    <location>
        <position position="795"/>
    </location>
    <ligand>
        <name>ATP</name>
        <dbReference type="ChEBI" id="CHEBI:30616"/>
    </ligand>
</feature>
<dbReference type="Pfam" id="PF07714">
    <property type="entry name" value="PK_Tyr_Ser-Thr"/>
    <property type="match status" value="1"/>
</dbReference>
<keyword evidence="10" id="KW-1185">Reference proteome</keyword>
<dbReference type="PANTHER" id="PTHR23257">
    <property type="entry name" value="SERINE-THREONINE PROTEIN KINASE"/>
    <property type="match status" value="1"/>
</dbReference>
<keyword evidence="4" id="KW-0418">Kinase</keyword>
<evidence type="ECO:0000313" key="10">
    <source>
        <dbReference type="Proteomes" id="UP000027138"/>
    </source>
</evidence>
<dbReference type="InterPro" id="IPR008271">
    <property type="entry name" value="Ser/Thr_kinase_AS"/>
</dbReference>
<dbReference type="Proteomes" id="UP000027138">
    <property type="component" value="Unassembled WGS sequence"/>
</dbReference>
<dbReference type="SUPFAM" id="SSF56112">
    <property type="entry name" value="Protein kinase-like (PK-like)"/>
    <property type="match status" value="1"/>
</dbReference>
<name>A0A067K3M6_JATCU</name>
<dbReference type="InterPro" id="IPR011009">
    <property type="entry name" value="Kinase-like_dom_sf"/>
</dbReference>
<dbReference type="InterPro" id="IPR050167">
    <property type="entry name" value="Ser_Thr_protein_kinase"/>
</dbReference>
<evidence type="ECO:0000259" key="8">
    <source>
        <dbReference type="PROSITE" id="PS50011"/>
    </source>
</evidence>
<evidence type="ECO:0000256" key="1">
    <source>
        <dbReference type="ARBA" id="ARBA00022527"/>
    </source>
</evidence>
<protein>
    <recommendedName>
        <fullName evidence="8">Protein kinase domain-containing protein</fullName>
    </recommendedName>
</protein>
<dbReference type="Gene3D" id="1.10.510.10">
    <property type="entry name" value="Transferase(Phosphotransferase) domain 1"/>
    <property type="match status" value="1"/>
</dbReference>
<dbReference type="GO" id="GO:0005524">
    <property type="term" value="F:ATP binding"/>
    <property type="evidence" value="ECO:0007669"/>
    <property type="project" value="UniProtKB-UniRule"/>
</dbReference>
<sequence length="1054" mass="116696">MIEEYHGLEKLGGSQRLRIFLIPLCECEKSSPFEATTIQQNSPSYQFVVAVNGILDTTPKKNSGGDCSTSEASQPESILDCNSGFRKHSPSPFSPLEMKNGLSAFFPPKFSNESPRSPHQSPPISPIPLQHQDSANSHKKLHCNNSSVENSNSCASAQFPPDNCSMNQPSQGLGAFMNHCHPYVDVVQSHQQHGVQSHNHNLDKQLATPWAFNLREGSFDDLYFERLMHKERAFHSEKPFLGMEDPTGLSASMNSIDSHYGMPHAFSDSKLQEHGGLSAYCSQEGMSPSSPLNFAKTQLSSLVSSSSQEKLVQLHENNNVVNPTLQNKLSDIESTKSCSRLDLLNFSSCSESTGRDKPIQKATVDADDQCQITSHCEEYLLSSEMMNAFDRSNPGFHQSEKPFVEKLRAAGTEYESKFEDRLTASPGINSKSSVNDFMEHSHNYQAPSNLLLMDQGNDYNQYCSLKGELNSEQGSHITKTGRLDVEELFSICQLQPHSEISSVDLVSGALNHQFFHESSRVQPIESQNMDNKDSLLLSPKIPSSFCEDSCPNTNANDLHCKTNNVTKDALFERKVSHLVENYGSYLDQKVEQLGFGGPAYDKSNIGDLMLAQIKSLSKNQYQNLWEPLVTGEAATPLTAQSSDAVPHVANLVSDDFRSTTITEAESIMPHVAVYVTDPTTSDFVAPSSRGSDSIIPHVQPPVANPTNSDFISPIATVDESIMQETEFEDINDDDGNKDTSISDAVMAEMEASIYGLQIIKNADLEELIELGSGTYGTVYHGKWRGTDVAIKRIKKSCFSGRSSEQERLTKDFWREAQILSNLHHPNVVAFYGVVPDGAGGTLATVTEYMVNGSLRHVLLKKDRSLDHRKKLIIAMDAAFGMEYLHSKNIVHFDLKCDNLLVNLRDPLRPICKVGDFGLSRIKHNTLVSGGVRGTLPWMAPELLNGSSSRVSEKIDVFSFGISLWEILTGEEPYADMHCGAIIGGIVKNVLRPPIPESCDPEWRKLMEQCWSPDPDSRPSFTEITNRLRAMSMVLQAKGQNIQTRPMKPKVPTNQ</sequence>
<dbReference type="InterPro" id="IPR001245">
    <property type="entry name" value="Ser-Thr/Tyr_kinase_cat_dom"/>
</dbReference>
<dbReference type="GO" id="GO:0004674">
    <property type="term" value="F:protein serine/threonine kinase activity"/>
    <property type="evidence" value="ECO:0007669"/>
    <property type="project" value="UniProtKB-KW"/>
</dbReference>
<evidence type="ECO:0000256" key="3">
    <source>
        <dbReference type="ARBA" id="ARBA00022741"/>
    </source>
</evidence>
<accession>A0A067K3M6</accession>
<dbReference type="PROSITE" id="PS00108">
    <property type="entry name" value="PROTEIN_KINASE_ST"/>
    <property type="match status" value="1"/>
</dbReference>
<dbReference type="InterPro" id="IPR017441">
    <property type="entry name" value="Protein_kinase_ATP_BS"/>
</dbReference>
<keyword evidence="2" id="KW-0808">Transferase</keyword>
<organism evidence="9 10">
    <name type="scientific">Jatropha curcas</name>
    <name type="common">Barbados nut</name>
    <dbReference type="NCBI Taxonomy" id="180498"/>
    <lineage>
        <taxon>Eukaryota</taxon>
        <taxon>Viridiplantae</taxon>
        <taxon>Streptophyta</taxon>
        <taxon>Embryophyta</taxon>
        <taxon>Tracheophyta</taxon>
        <taxon>Spermatophyta</taxon>
        <taxon>Magnoliopsida</taxon>
        <taxon>eudicotyledons</taxon>
        <taxon>Gunneridae</taxon>
        <taxon>Pentapetalae</taxon>
        <taxon>rosids</taxon>
        <taxon>fabids</taxon>
        <taxon>Malpighiales</taxon>
        <taxon>Euphorbiaceae</taxon>
        <taxon>Crotonoideae</taxon>
        <taxon>Jatropheae</taxon>
        <taxon>Jatropha</taxon>
    </lineage>
</organism>
<dbReference type="PRINTS" id="PR00109">
    <property type="entry name" value="TYRKINASE"/>
</dbReference>
<keyword evidence="3 6" id="KW-0547">Nucleotide-binding</keyword>
<feature type="region of interest" description="Disordered" evidence="7">
    <location>
        <begin position="105"/>
        <end position="147"/>
    </location>
</feature>
<evidence type="ECO:0000256" key="4">
    <source>
        <dbReference type="ARBA" id="ARBA00022777"/>
    </source>
</evidence>
<dbReference type="GO" id="GO:0005737">
    <property type="term" value="C:cytoplasm"/>
    <property type="evidence" value="ECO:0007669"/>
    <property type="project" value="TreeGrafter"/>
</dbReference>
<dbReference type="CDD" id="cd13999">
    <property type="entry name" value="STKc_MAP3K-like"/>
    <property type="match status" value="1"/>
</dbReference>
<feature type="domain" description="Protein kinase" evidence="8">
    <location>
        <begin position="764"/>
        <end position="1033"/>
    </location>
</feature>
<dbReference type="Gene3D" id="3.30.200.20">
    <property type="entry name" value="Phosphorylase Kinase, domain 1"/>
    <property type="match status" value="1"/>
</dbReference>
<dbReference type="AlphaFoldDB" id="A0A067K3M6"/>
<dbReference type="STRING" id="180498.A0A067K3M6"/>
<evidence type="ECO:0000256" key="7">
    <source>
        <dbReference type="SAM" id="MobiDB-lite"/>
    </source>
</evidence>
<proteinExistence type="predicted"/>
<gene>
    <name evidence="9" type="ORF">JCGZ_17572</name>
</gene>
<dbReference type="GO" id="GO:0007165">
    <property type="term" value="P:signal transduction"/>
    <property type="evidence" value="ECO:0007669"/>
    <property type="project" value="TreeGrafter"/>
</dbReference>
<dbReference type="PROSITE" id="PS50011">
    <property type="entry name" value="PROTEIN_KINASE_DOM"/>
    <property type="match status" value="1"/>
</dbReference>
<dbReference type="PANTHER" id="PTHR23257:SF842">
    <property type="entry name" value="KINASE SUPERFAMILY WITH OCTICOSAPEPTIDE_PHOX_BEM1P DOMAIN-CONTAINING PROTEIN"/>
    <property type="match status" value="1"/>
</dbReference>
<keyword evidence="1" id="KW-0723">Serine/threonine-protein kinase</keyword>
<evidence type="ECO:0000256" key="5">
    <source>
        <dbReference type="ARBA" id="ARBA00022840"/>
    </source>
</evidence>
<dbReference type="InterPro" id="IPR000719">
    <property type="entry name" value="Prot_kinase_dom"/>
</dbReference>
<evidence type="ECO:0000313" key="9">
    <source>
        <dbReference type="EMBL" id="KDP26414.1"/>
    </source>
</evidence>
<evidence type="ECO:0000256" key="2">
    <source>
        <dbReference type="ARBA" id="ARBA00022679"/>
    </source>
</evidence>
<dbReference type="FunFam" id="3.30.200.20:FF:000081">
    <property type="entry name" value="Octicosapeptide/phox/Bem1p domain kinase superfamily protein"/>
    <property type="match status" value="1"/>
</dbReference>
<dbReference type="SMART" id="SM00220">
    <property type="entry name" value="S_TKc"/>
    <property type="match status" value="1"/>
</dbReference>